<evidence type="ECO:0000256" key="1">
    <source>
        <dbReference type="ARBA" id="ARBA00001946"/>
    </source>
</evidence>
<dbReference type="Pfam" id="PF03281">
    <property type="entry name" value="Mab-21"/>
    <property type="match status" value="1"/>
</dbReference>
<dbReference type="GO" id="GO:0016779">
    <property type="term" value="F:nucleotidyltransferase activity"/>
    <property type="evidence" value="ECO:0007669"/>
    <property type="project" value="UniProtKB-KW"/>
</dbReference>
<dbReference type="Proteomes" id="UP000887567">
    <property type="component" value="Unplaced"/>
</dbReference>
<proteinExistence type="inferred from homology"/>
<keyword evidence="9" id="KW-0812">Transmembrane</keyword>
<reference evidence="12" key="1">
    <citation type="submission" date="2022-11" db="UniProtKB">
        <authorList>
            <consortium name="EnsemblMetazoa"/>
        </authorList>
    </citation>
    <scope>IDENTIFICATION</scope>
</reference>
<evidence type="ECO:0000256" key="4">
    <source>
        <dbReference type="ARBA" id="ARBA00022695"/>
    </source>
</evidence>
<feature type="domain" description="Mab-21-like HhH/H2TH-like" evidence="11">
    <location>
        <begin position="380"/>
        <end position="472"/>
    </location>
</feature>
<evidence type="ECO:0000256" key="7">
    <source>
        <dbReference type="ARBA" id="ARBA00022840"/>
    </source>
</evidence>
<dbReference type="Gene3D" id="1.10.1410.40">
    <property type="match status" value="1"/>
</dbReference>
<evidence type="ECO:0000256" key="5">
    <source>
        <dbReference type="ARBA" id="ARBA00022723"/>
    </source>
</evidence>
<keyword evidence="7" id="KW-0067">ATP-binding</keyword>
<evidence type="ECO:0008006" key="14">
    <source>
        <dbReference type="Google" id="ProtNLM"/>
    </source>
</evidence>
<dbReference type="GO" id="GO:0005524">
    <property type="term" value="F:ATP binding"/>
    <property type="evidence" value="ECO:0007669"/>
    <property type="project" value="UniProtKB-KW"/>
</dbReference>
<dbReference type="GeneID" id="110232982"/>
<keyword evidence="9" id="KW-0472">Membrane</keyword>
<name>A0A913WTI5_EXADI</name>
<evidence type="ECO:0000256" key="3">
    <source>
        <dbReference type="ARBA" id="ARBA00022679"/>
    </source>
</evidence>
<evidence type="ECO:0000256" key="6">
    <source>
        <dbReference type="ARBA" id="ARBA00022741"/>
    </source>
</evidence>
<dbReference type="RefSeq" id="XP_020893879.1">
    <property type="nucleotide sequence ID" value="XM_021038220.2"/>
</dbReference>
<sequence length="532" mass="61856">MPRNFFPKFPDSIKSMKRRIYFICGTIIALPFVSEAIQTVEKYGLSFNAFWFLLPAFIRFILIQAVVFIFLKYLPYIDFVMGTSFKQFMARVFPYACGHRRHLVKFFYLSSGKLLKEILDEIMYKVFPPPPPNEECQQSSSKAISFFNIIAKQLGKVNNTCIFSHFFTGSISEGYAIPFLQREKIPNQFNGLCSDFDVMICCDSYRASFSQKGNTYIKSLSNIGQFDEPLLPVYCQLHFQDPDKGGKLLDFNELLKNLESAVETSSIRDLDIKFMDSLMTRTSNNHGPSFRIKIGPLGNEVFEGDITLCVKCEEWPPLSNWTSHTDRWWPSEDKVRNIFSNGFHLVALPQDSNKYGKCTWRYSFSMAEVELSKLVPSTARKCFLALKIIHKDHLKPILPELSSYHIKTIFLNTLEKTEEPERFWVDYNIDNCFQTLLQELHYCLTTGHCNHYWVDGVNLFDEIPEKKRKHLLTLADKVNNIKRNPCLYVEDIGLYGYMKIMIKKIGYMRILILIVSFFKFCKFASVLYDEGL</sequence>
<accession>A0A913WTI5</accession>
<feature type="transmembrane region" description="Helical" evidence="9">
    <location>
        <begin position="49"/>
        <end position="71"/>
    </location>
</feature>
<dbReference type="KEGG" id="epa:110232982"/>
<dbReference type="EnsemblMetazoa" id="XM_021038220.2">
    <property type="protein sequence ID" value="XP_020893879.1"/>
    <property type="gene ID" value="LOC110232982"/>
</dbReference>
<evidence type="ECO:0000256" key="2">
    <source>
        <dbReference type="ARBA" id="ARBA00008307"/>
    </source>
</evidence>
<organism evidence="12 13">
    <name type="scientific">Exaiptasia diaphana</name>
    <name type="common">Tropical sea anemone</name>
    <name type="synonym">Aiptasia pulchella</name>
    <dbReference type="NCBI Taxonomy" id="2652724"/>
    <lineage>
        <taxon>Eukaryota</taxon>
        <taxon>Metazoa</taxon>
        <taxon>Cnidaria</taxon>
        <taxon>Anthozoa</taxon>
        <taxon>Hexacorallia</taxon>
        <taxon>Actiniaria</taxon>
        <taxon>Aiptasiidae</taxon>
        <taxon>Exaiptasia</taxon>
    </lineage>
</organism>
<dbReference type="InterPro" id="IPR024810">
    <property type="entry name" value="MAB21L/cGLR"/>
</dbReference>
<evidence type="ECO:0000259" key="11">
    <source>
        <dbReference type="Pfam" id="PF20266"/>
    </source>
</evidence>
<dbReference type="AlphaFoldDB" id="A0A913WTI5"/>
<keyword evidence="5" id="KW-0479">Metal-binding</keyword>
<keyword evidence="6" id="KW-0547">Nucleotide-binding</keyword>
<keyword evidence="13" id="KW-1185">Reference proteome</keyword>
<dbReference type="OMA" id="RIYFICG"/>
<dbReference type="Pfam" id="PF20266">
    <property type="entry name" value="Mab-21_C"/>
    <property type="match status" value="1"/>
</dbReference>
<dbReference type="GO" id="GO:0046872">
    <property type="term" value="F:metal ion binding"/>
    <property type="evidence" value="ECO:0007669"/>
    <property type="project" value="UniProtKB-KW"/>
</dbReference>
<evidence type="ECO:0000256" key="8">
    <source>
        <dbReference type="ARBA" id="ARBA00022842"/>
    </source>
</evidence>
<dbReference type="PANTHER" id="PTHR10656">
    <property type="entry name" value="CELL FATE DETERMINING PROTEIN MAB21-RELATED"/>
    <property type="match status" value="1"/>
</dbReference>
<comment type="similarity">
    <text evidence="2">Belongs to the mab-21 family.</text>
</comment>
<keyword evidence="4" id="KW-0548">Nucleotidyltransferase</keyword>
<evidence type="ECO:0000313" key="13">
    <source>
        <dbReference type="Proteomes" id="UP000887567"/>
    </source>
</evidence>
<feature type="transmembrane region" description="Helical" evidence="9">
    <location>
        <begin position="507"/>
        <end position="528"/>
    </location>
</feature>
<feature type="domain" description="Mab-21-like nucleotidyltransferase" evidence="10">
    <location>
        <begin position="254"/>
        <end position="370"/>
    </location>
</feature>
<dbReference type="OrthoDB" id="5949259at2759"/>
<keyword evidence="8" id="KW-0460">Magnesium</keyword>
<feature type="transmembrane region" description="Helical" evidence="9">
    <location>
        <begin position="20"/>
        <end position="37"/>
    </location>
</feature>
<evidence type="ECO:0000313" key="12">
    <source>
        <dbReference type="EnsemblMetazoa" id="XP_020893879.1"/>
    </source>
</evidence>
<comment type="cofactor">
    <cofactor evidence="1">
        <name>Mg(2+)</name>
        <dbReference type="ChEBI" id="CHEBI:18420"/>
    </cofactor>
</comment>
<dbReference type="InterPro" id="IPR046903">
    <property type="entry name" value="Mab-21-like_nuc_Trfase"/>
</dbReference>
<dbReference type="SMART" id="SM01265">
    <property type="entry name" value="Mab-21"/>
    <property type="match status" value="1"/>
</dbReference>
<dbReference type="InterPro" id="IPR046906">
    <property type="entry name" value="Mab-21_HhH/H2TH-like"/>
</dbReference>
<dbReference type="PANTHER" id="PTHR10656:SF42">
    <property type="entry name" value="CYCLIC GMP-AMP SYNTHASE-LIKE PROTEIN-RELATED"/>
    <property type="match status" value="1"/>
</dbReference>
<evidence type="ECO:0000256" key="9">
    <source>
        <dbReference type="SAM" id="Phobius"/>
    </source>
</evidence>
<evidence type="ECO:0000259" key="10">
    <source>
        <dbReference type="Pfam" id="PF03281"/>
    </source>
</evidence>
<protein>
    <recommendedName>
        <fullName evidence="14">Mab-21-like HhH/H2TH-like domain-containing protein</fullName>
    </recommendedName>
</protein>
<keyword evidence="3" id="KW-0808">Transferase</keyword>
<keyword evidence="9" id="KW-1133">Transmembrane helix</keyword>